<dbReference type="InterPro" id="IPR038461">
    <property type="entry name" value="Schlafen_AlbA_2_dom_sf"/>
</dbReference>
<dbReference type="InterPro" id="IPR007421">
    <property type="entry name" value="Schlafen_AlbA_2_dom"/>
</dbReference>
<evidence type="ECO:0000259" key="2">
    <source>
        <dbReference type="Pfam" id="PF04326"/>
    </source>
</evidence>
<dbReference type="Gene3D" id="3.30.565.60">
    <property type="match status" value="1"/>
</dbReference>
<organism evidence="3 4">
    <name type="scientific">Brachybacterium huguangmaarense</name>
    <dbReference type="NCBI Taxonomy" id="1652028"/>
    <lineage>
        <taxon>Bacteria</taxon>
        <taxon>Bacillati</taxon>
        <taxon>Actinomycetota</taxon>
        <taxon>Actinomycetes</taxon>
        <taxon>Micrococcales</taxon>
        <taxon>Dermabacteraceae</taxon>
        <taxon>Brachybacterium</taxon>
    </lineage>
</organism>
<protein>
    <recommendedName>
        <fullName evidence="2">Schlafen AlbA-2 domain-containing protein</fullName>
    </recommendedName>
</protein>
<dbReference type="InterPro" id="IPR038475">
    <property type="entry name" value="RecG_C_sf"/>
</dbReference>
<dbReference type="PANTHER" id="PTHR30595:SF6">
    <property type="entry name" value="SCHLAFEN ALBA-2 DOMAIN-CONTAINING PROTEIN"/>
    <property type="match status" value="1"/>
</dbReference>
<dbReference type="PANTHER" id="PTHR30595">
    <property type="entry name" value="GLPR-RELATED TRANSCRIPTIONAL REPRESSOR"/>
    <property type="match status" value="1"/>
</dbReference>
<sequence length="573" mass="62795">MDNQGVEHLVARLRAIGRDDERIEAKTCATTLSADVWETVSAFANTDGGTLLLGLDEREGFEPCPSFDLDRVLSQFVEGMGDGGGHGGRLTHPPQYRPTTAVVDGIPILAVDIAENAVGLKPCYITRRAVHGGSYKRVGDKDLRLSMTEIFEMQTATMISEADRRVVDDVQIDDLDETLVDRYVEAHAGSRALAGIDQGDRAAALRRLNVTAPGGGVRFAALLTMGRYPQQHFPQMLIDVAVHPYPDRATARSSTRFVDRRLCEGPLADMVDQAVETVARNLRTYSTVEGTGRVDQLEVPREVLREAVANAVLHREYSPPFQGQPISVDVFPDRIEVASPGGLWGGKTVATLANGQSRCRNATLLQILRKLPLSGKPGSVVEGNGTGVEFMRNQMSAQALPEPHYRAAPDLVTLTLGRHATEFPENRTWLAAVAHRDLTRHEQIVAMMARQFPVLTVELVRDMLQLDSDDVRSVLADLTHDGVLRKDPDGWRRTNAEPMAGKRRARPSPDTVLDVLSPSDARSIREIAELTGLSVGTLRPLLKRLVDDGRISPTAPPTSKHRRYVRASPPPRG</sequence>
<evidence type="ECO:0000313" key="4">
    <source>
        <dbReference type="Proteomes" id="UP001164305"/>
    </source>
</evidence>
<dbReference type="SUPFAM" id="SSF46785">
    <property type="entry name" value="Winged helix' DNA-binding domain"/>
    <property type="match status" value="1"/>
</dbReference>
<feature type="domain" description="Schlafen AlbA-2" evidence="2">
    <location>
        <begin position="20"/>
        <end position="144"/>
    </location>
</feature>
<reference evidence="3" key="1">
    <citation type="submission" date="2022-10" db="EMBL/GenBank/DDBJ databases">
        <title>Whole-Genome Sequencing of Brachybacterium huguangmaarense BRM-3, Isolated from Betula schmidtii.</title>
        <authorList>
            <person name="Haam D."/>
        </authorList>
    </citation>
    <scope>NUCLEOTIDE SEQUENCE</scope>
    <source>
        <strain evidence="3">BRM-3</strain>
    </source>
</reference>
<dbReference type="RefSeq" id="WP_263594652.1">
    <property type="nucleotide sequence ID" value="NZ_CP107020.1"/>
</dbReference>
<evidence type="ECO:0000256" key="1">
    <source>
        <dbReference type="SAM" id="MobiDB-lite"/>
    </source>
</evidence>
<evidence type="ECO:0000313" key="3">
    <source>
        <dbReference type="EMBL" id="UYG17443.1"/>
    </source>
</evidence>
<dbReference type="Gene3D" id="1.10.10.10">
    <property type="entry name" value="Winged helix-like DNA-binding domain superfamily/Winged helix DNA-binding domain"/>
    <property type="match status" value="1"/>
</dbReference>
<accession>A0ABY6G469</accession>
<gene>
    <name evidence="3" type="ORF">BRM3_03155</name>
</gene>
<keyword evidence="4" id="KW-1185">Reference proteome</keyword>
<dbReference type="Gene3D" id="3.30.950.30">
    <property type="entry name" value="Schlafen, AAA domain"/>
    <property type="match status" value="1"/>
</dbReference>
<feature type="region of interest" description="Disordered" evidence="1">
    <location>
        <begin position="548"/>
        <end position="573"/>
    </location>
</feature>
<proteinExistence type="predicted"/>
<dbReference type="InterPro" id="IPR036388">
    <property type="entry name" value="WH-like_DNA-bd_sf"/>
</dbReference>
<dbReference type="Pfam" id="PF13749">
    <property type="entry name" value="HATPase_c_4"/>
    <property type="match status" value="1"/>
</dbReference>
<dbReference type="EMBL" id="CP107020">
    <property type="protein sequence ID" value="UYG17443.1"/>
    <property type="molecule type" value="Genomic_DNA"/>
</dbReference>
<dbReference type="Proteomes" id="UP001164305">
    <property type="component" value="Chromosome"/>
</dbReference>
<dbReference type="InterPro" id="IPR036390">
    <property type="entry name" value="WH_DNA-bd_sf"/>
</dbReference>
<feature type="region of interest" description="Disordered" evidence="1">
    <location>
        <begin position="489"/>
        <end position="509"/>
    </location>
</feature>
<dbReference type="Pfam" id="PF04326">
    <property type="entry name" value="SLFN_AlbA_2"/>
    <property type="match status" value="1"/>
</dbReference>
<name>A0ABY6G469_9MICO</name>